<dbReference type="KEGG" id="rix:RO1_16280"/>
<proteinExistence type="predicted"/>
<protein>
    <submittedName>
        <fullName evidence="1">Uncharacterized protein</fullName>
    </submittedName>
</protein>
<reference evidence="1 2" key="1">
    <citation type="submission" date="2010-03" db="EMBL/GenBank/DDBJ databases">
        <title>The genome sequence of Roseburia intestinalis XB6B4.</title>
        <authorList>
            <consortium name="metaHIT consortium -- http://www.metahit.eu/"/>
            <person name="Pajon A."/>
            <person name="Turner K."/>
            <person name="Parkhill J."/>
            <person name="Bernalier A."/>
        </authorList>
    </citation>
    <scope>NUCLEOTIDE SEQUENCE [LARGE SCALE GENOMIC DNA]</scope>
    <source>
        <strain evidence="1 2">XB6B4</strain>
    </source>
</reference>
<name>D4KXY1_9FIRM</name>
<dbReference type="Proteomes" id="UP000008953">
    <property type="component" value="Chromosome"/>
</dbReference>
<gene>
    <name evidence="1" type="ORF">RO1_16280</name>
</gene>
<dbReference type="HOGENOM" id="CLU_3423085_0_0_9"/>
<evidence type="ECO:0000313" key="2">
    <source>
        <dbReference type="Proteomes" id="UP000008953"/>
    </source>
</evidence>
<reference evidence="1 2" key="2">
    <citation type="submission" date="2010-03" db="EMBL/GenBank/DDBJ databases">
        <authorList>
            <person name="Pajon A."/>
        </authorList>
    </citation>
    <scope>NUCLEOTIDE SEQUENCE [LARGE SCALE GENOMIC DNA]</scope>
    <source>
        <strain evidence="1 2">XB6B4</strain>
    </source>
</reference>
<organism evidence="1 2">
    <name type="scientific">Roseburia intestinalis XB6B4</name>
    <dbReference type="NCBI Taxonomy" id="718255"/>
    <lineage>
        <taxon>Bacteria</taxon>
        <taxon>Bacillati</taxon>
        <taxon>Bacillota</taxon>
        <taxon>Clostridia</taxon>
        <taxon>Lachnospirales</taxon>
        <taxon>Lachnospiraceae</taxon>
        <taxon>Roseburia</taxon>
    </lineage>
</organism>
<sequence length="23" mass="2689">MKNCGKHIDISNMKKDENIKENV</sequence>
<evidence type="ECO:0000313" key="1">
    <source>
        <dbReference type="EMBL" id="CBL12221.1"/>
    </source>
</evidence>
<dbReference type="AlphaFoldDB" id="D4KXY1"/>
<accession>D4KXY1</accession>
<dbReference type="EMBL" id="FP929050">
    <property type="protein sequence ID" value="CBL12221.1"/>
    <property type="molecule type" value="Genomic_DNA"/>
</dbReference>